<organism evidence="1 2">
    <name type="scientific">Phytophthora rubi</name>
    <dbReference type="NCBI Taxonomy" id="129364"/>
    <lineage>
        <taxon>Eukaryota</taxon>
        <taxon>Sar</taxon>
        <taxon>Stramenopiles</taxon>
        <taxon>Oomycota</taxon>
        <taxon>Peronosporomycetes</taxon>
        <taxon>Peronosporales</taxon>
        <taxon>Peronosporaceae</taxon>
        <taxon>Phytophthora</taxon>
    </lineage>
</organism>
<protein>
    <recommendedName>
        <fullName evidence="3">Reverse transcriptase Ty1/copia-type domain-containing protein</fullName>
    </recommendedName>
</protein>
<evidence type="ECO:0008006" key="3">
    <source>
        <dbReference type="Google" id="ProtNLM"/>
    </source>
</evidence>
<dbReference type="AlphaFoldDB" id="A0A6A3PA01"/>
<gene>
    <name evidence="1" type="ORF">PR001_g290</name>
</gene>
<name>A0A6A3PA01_9STRA</name>
<sequence>MMSGGDWPRDFKILVFSGKLEGPALALFEKMQPLWASESNATDHMVDRMLAFYTTKTPVTKAMELVSEPKALGRALPLPDASAAPVRVPIEGEQDYQTEGGLLPRDGIGIAPQPTVRMFQLMMGCLLWIARCTRPGIAFAVHREPRRSHTPRQNDWRLAKSIARYLEGTIDYRFAMQTVPDLVDAAEVVLEAFSDADYAGDRVDRKSVSGGSGARWSVGSARSRLVPPLDDGD</sequence>
<dbReference type="PANTHER" id="PTHR11439:SF440">
    <property type="entry name" value="INTEGRASE CATALYTIC DOMAIN-CONTAINING PROTEIN"/>
    <property type="match status" value="1"/>
</dbReference>
<dbReference type="Proteomes" id="UP000429607">
    <property type="component" value="Unassembled WGS sequence"/>
</dbReference>
<dbReference type="EMBL" id="QXFV01000006">
    <property type="protein sequence ID" value="KAE9052695.1"/>
    <property type="molecule type" value="Genomic_DNA"/>
</dbReference>
<dbReference type="PANTHER" id="PTHR11439">
    <property type="entry name" value="GAG-POL-RELATED RETROTRANSPOSON"/>
    <property type="match status" value="1"/>
</dbReference>
<comment type="caution">
    <text evidence="1">The sequence shown here is derived from an EMBL/GenBank/DDBJ whole genome shotgun (WGS) entry which is preliminary data.</text>
</comment>
<reference evidence="1 2" key="1">
    <citation type="submission" date="2018-09" db="EMBL/GenBank/DDBJ databases">
        <title>Genomic investigation of the strawberry pathogen Phytophthora fragariae indicates pathogenicity is determined by transcriptional variation in three key races.</title>
        <authorList>
            <person name="Adams T.M."/>
            <person name="Armitage A.D."/>
            <person name="Sobczyk M.K."/>
            <person name="Bates H.J."/>
            <person name="Dunwell J.M."/>
            <person name="Nellist C.F."/>
            <person name="Harrison R.J."/>
        </authorList>
    </citation>
    <scope>NUCLEOTIDE SEQUENCE [LARGE SCALE GENOMIC DNA]</scope>
    <source>
        <strain evidence="1 2">SCRP249</strain>
    </source>
</reference>
<accession>A0A6A3PA01</accession>
<evidence type="ECO:0000313" key="1">
    <source>
        <dbReference type="EMBL" id="KAE9052695.1"/>
    </source>
</evidence>
<evidence type="ECO:0000313" key="2">
    <source>
        <dbReference type="Proteomes" id="UP000429607"/>
    </source>
</evidence>
<proteinExistence type="predicted"/>